<keyword evidence="3" id="KW-0862">Zinc</keyword>
<accession>A0ABN9KRN9</accession>
<evidence type="ECO:0000256" key="3">
    <source>
        <dbReference type="ARBA" id="ARBA00022833"/>
    </source>
</evidence>
<feature type="domain" description="GPCR family 3 nine cysteines" evidence="6">
    <location>
        <begin position="53"/>
        <end position="89"/>
    </location>
</feature>
<sequence>MTEYDDKEHIKVPVSRCSDPCSPGSWKKAKPTIHTCCYDCIPCSEGEISNISVSRCSDPCSPGSWKKAKPTIHTCCYDCIPCSEGEISNISGRLVNKSGPLLGLAERTKRDSTKIRRQGVRHVVVGVEFLQDEDVGILCLLRAPAQSTGEHPSVSSPPAKLPRQSESPGQEPSLLLFSESLGLERRGQPSSIREMKEEAVRSDAELLCLSESKEAVADDICFVKCKLCHQKVKRGKSVRNLNTTNMWKHLTHSWFGFLTGSPCKNLWYCYTETQCNSTRSTTFPVMLTFPAQSTAIGSTGMGEKADISANHPQTQALNAGIAKLLSLEMLSFRLVETDILALQKHVEGNLKHDIVPVYQIKGISKLVKLCLPKVQCFCDSLTSPPSERQFNALLISVASLLANGTLLDEVADEEEEEENDGDENLWEEDAPQGQ</sequence>
<feature type="domain" description="GPCR family 3 nine cysteines" evidence="6">
    <location>
        <begin position="12"/>
        <end position="50"/>
    </location>
</feature>
<feature type="domain" description="BED-type" evidence="5">
    <location>
        <begin position="222"/>
        <end position="252"/>
    </location>
</feature>
<dbReference type="Proteomes" id="UP001176940">
    <property type="component" value="Unassembled WGS sequence"/>
</dbReference>
<evidence type="ECO:0000256" key="1">
    <source>
        <dbReference type="ARBA" id="ARBA00022723"/>
    </source>
</evidence>
<dbReference type="PANTHER" id="PTHR24061">
    <property type="entry name" value="CALCIUM-SENSING RECEPTOR-RELATED"/>
    <property type="match status" value="1"/>
</dbReference>
<feature type="compositionally biased region" description="Polar residues" evidence="4">
    <location>
        <begin position="147"/>
        <end position="156"/>
    </location>
</feature>
<dbReference type="PANTHER" id="PTHR24061:SF599">
    <property type="entry name" value="G-PROTEIN COUPLED RECEPTORS FAMILY 3 PROFILE DOMAIN-CONTAINING PROTEIN"/>
    <property type="match status" value="1"/>
</dbReference>
<dbReference type="Pfam" id="PF02892">
    <property type="entry name" value="zf-BED"/>
    <property type="match status" value="1"/>
</dbReference>
<dbReference type="InterPro" id="IPR000068">
    <property type="entry name" value="GPCR_3_Ca_sens_rcpt-rel"/>
</dbReference>
<proteinExistence type="predicted"/>
<dbReference type="InterPro" id="IPR003656">
    <property type="entry name" value="Znf_BED"/>
</dbReference>
<dbReference type="Gene3D" id="2.10.50.30">
    <property type="entry name" value="GPCR, family 3, nine cysteines domain"/>
    <property type="match status" value="2"/>
</dbReference>
<evidence type="ECO:0000313" key="7">
    <source>
        <dbReference type="EMBL" id="CAJ0917660.1"/>
    </source>
</evidence>
<dbReference type="Pfam" id="PF07562">
    <property type="entry name" value="NCD3G"/>
    <property type="match status" value="2"/>
</dbReference>
<feature type="region of interest" description="Disordered" evidence="4">
    <location>
        <begin position="409"/>
        <end position="434"/>
    </location>
</feature>
<keyword evidence="8" id="KW-1185">Reference proteome</keyword>
<protein>
    <submittedName>
        <fullName evidence="7">Uncharacterized protein</fullName>
    </submittedName>
</protein>
<organism evidence="7 8">
    <name type="scientific">Ranitomeya imitator</name>
    <name type="common">mimic poison frog</name>
    <dbReference type="NCBI Taxonomy" id="111125"/>
    <lineage>
        <taxon>Eukaryota</taxon>
        <taxon>Metazoa</taxon>
        <taxon>Chordata</taxon>
        <taxon>Craniata</taxon>
        <taxon>Vertebrata</taxon>
        <taxon>Euteleostomi</taxon>
        <taxon>Amphibia</taxon>
        <taxon>Batrachia</taxon>
        <taxon>Anura</taxon>
        <taxon>Neobatrachia</taxon>
        <taxon>Hyloidea</taxon>
        <taxon>Dendrobatidae</taxon>
        <taxon>Dendrobatinae</taxon>
        <taxon>Ranitomeya</taxon>
    </lineage>
</organism>
<evidence type="ECO:0000256" key="2">
    <source>
        <dbReference type="ARBA" id="ARBA00022771"/>
    </source>
</evidence>
<dbReference type="InterPro" id="IPR038550">
    <property type="entry name" value="GPCR_3_9-Cys_sf"/>
</dbReference>
<feature type="region of interest" description="Disordered" evidence="4">
    <location>
        <begin position="147"/>
        <end position="171"/>
    </location>
</feature>
<comment type="caution">
    <text evidence="7">The sequence shown here is derived from an EMBL/GenBank/DDBJ whole genome shotgun (WGS) entry which is preliminary data.</text>
</comment>
<evidence type="ECO:0000256" key="4">
    <source>
        <dbReference type="SAM" id="MobiDB-lite"/>
    </source>
</evidence>
<reference evidence="7" key="1">
    <citation type="submission" date="2023-07" db="EMBL/GenBank/DDBJ databases">
        <authorList>
            <person name="Stuckert A."/>
        </authorList>
    </citation>
    <scope>NUCLEOTIDE SEQUENCE</scope>
</reference>
<name>A0ABN9KRN9_9NEOB</name>
<keyword evidence="1" id="KW-0479">Metal-binding</keyword>
<keyword evidence="2" id="KW-0863">Zinc-finger</keyword>
<evidence type="ECO:0000313" key="8">
    <source>
        <dbReference type="Proteomes" id="UP001176940"/>
    </source>
</evidence>
<evidence type="ECO:0000259" key="6">
    <source>
        <dbReference type="Pfam" id="PF07562"/>
    </source>
</evidence>
<dbReference type="EMBL" id="CAUEEQ010000699">
    <property type="protein sequence ID" value="CAJ0917660.1"/>
    <property type="molecule type" value="Genomic_DNA"/>
</dbReference>
<dbReference type="InterPro" id="IPR011500">
    <property type="entry name" value="GPCR_3_9-Cys_dom"/>
</dbReference>
<evidence type="ECO:0000259" key="5">
    <source>
        <dbReference type="Pfam" id="PF02892"/>
    </source>
</evidence>
<gene>
    <name evidence="7" type="ORF">RIMI_LOCUS576287</name>
</gene>